<dbReference type="AlphaFoldDB" id="A0A6H5G6F6"/>
<keyword evidence="2" id="KW-1185">Reference proteome</keyword>
<dbReference type="EMBL" id="CADCXU010005929">
    <property type="protein sequence ID" value="CAA9997763.1"/>
    <property type="molecule type" value="Genomic_DNA"/>
</dbReference>
<gene>
    <name evidence="1" type="ORF">NTEN_LOCUS4057</name>
</gene>
<sequence>MAAFLPPGLRKYFFESSRQCTNRCNSLEKKLNFQSTHLRRTILGSPSSTTTGGFIGVKSTNERAKMEASSIVPDVIAKAPEGVLKVKEYITKFGDSLSESVPTVEHYKDGRISLFSLIL</sequence>
<feature type="non-terminal residue" evidence="1">
    <location>
        <position position="119"/>
    </location>
</feature>
<reference evidence="1 2" key="1">
    <citation type="submission" date="2020-02" db="EMBL/GenBank/DDBJ databases">
        <authorList>
            <person name="Ferguson B K."/>
        </authorList>
    </citation>
    <scope>NUCLEOTIDE SEQUENCE [LARGE SCALE GENOMIC DNA]</scope>
</reference>
<evidence type="ECO:0000313" key="1">
    <source>
        <dbReference type="EMBL" id="CAA9997763.1"/>
    </source>
</evidence>
<name>A0A6H5G6F6_9HEMI</name>
<dbReference type="Proteomes" id="UP000479000">
    <property type="component" value="Unassembled WGS sequence"/>
</dbReference>
<accession>A0A6H5G6F6</accession>
<organism evidence="1 2">
    <name type="scientific">Nesidiocoris tenuis</name>
    <dbReference type="NCBI Taxonomy" id="355587"/>
    <lineage>
        <taxon>Eukaryota</taxon>
        <taxon>Metazoa</taxon>
        <taxon>Ecdysozoa</taxon>
        <taxon>Arthropoda</taxon>
        <taxon>Hexapoda</taxon>
        <taxon>Insecta</taxon>
        <taxon>Pterygota</taxon>
        <taxon>Neoptera</taxon>
        <taxon>Paraneoptera</taxon>
        <taxon>Hemiptera</taxon>
        <taxon>Heteroptera</taxon>
        <taxon>Panheteroptera</taxon>
        <taxon>Cimicomorpha</taxon>
        <taxon>Miridae</taxon>
        <taxon>Dicyphina</taxon>
        <taxon>Nesidiocoris</taxon>
    </lineage>
</organism>
<evidence type="ECO:0000313" key="2">
    <source>
        <dbReference type="Proteomes" id="UP000479000"/>
    </source>
</evidence>
<protein>
    <submittedName>
        <fullName evidence="1">Uncharacterized protein</fullName>
    </submittedName>
</protein>
<proteinExistence type="predicted"/>